<dbReference type="Proteomes" id="UP000002668">
    <property type="component" value="Genome"/>
</dbReference>
<organism evidence="2">
    <name type="scientific">Leptosphaeria maculans (strain JN3 / isolate v23.1.3 / race Av1-4-5-6-7-8)</name>
    <name type="common">Blackleg fungus</name>
    <name type="synonym">Phoma lingam</name>
    <dbReference type="NCBI Taxonomy" id="985895"/>
    <lineage>
        <taxon>Eukaryota</taxon>
        <taxon>Fungi</taxon>
        <taxon>Dikarya</taxon>
        <taxon>Ascomycota</taxon>
        <taxon>Pezizomycotina</taxon>
        <taxon>Dothideomycetes</taxon>
        <taxon>Pleosporomycetidae</taxon>
        <taxon>Pleosporales</taxon>
        <taxon>Pleosporineae</taxon>
        <taxon>Leptosphaeriaceae</taxon>
        <taxon>Plenodomus</taxon>
        <taxon>Plenodomus lingam/Leptosphaeria maculans species complex</taxon>
    </lineage>
</organism>
<dbReference type="AlphaFoldDB" id="E4ZSK6"/>
<name>E4ZSK6_LEPMJ</name>
<dbReference type="VEuPathDB" id="FungiDB:LEMA_uP121500.1"/>
<evidence type="ECO:0000313" key="1">
    <source>
        <dbReference type="EMBL" id="CBX94386.1"/>
    </source>
</evidence>
<dbReference type="InParanoid" id="E4ZSK6"/>
<gene>
    <name evidence="1" type="ORF">LEMA_uP121500.1</name>
</gene>
<reference evidence="2" key="1">
    <citation type="journal article" date="2011" name="Nat. Commun.">
        <title>Effector diversification within compartments of the Leptosphaeria maculans genome affected by Repeat-Induced Point mutations.</title>
        <authorList>
            <person name="Rouxel T."/>
            <person name="Grandaubert J."/>
            <person name="Hane J.K."/>
            <person name="Hoede C."/>
            <person name="van de Wouw A.P."/>
            <person name="Couloux A."/>
            <person name="Dominguez V."/>
            <person name="Anthouard V."/>
            <person name="Bally P."/>
            <person name="Bourras S."/>
            <person name="Cozijnsen A.J."/>
            <person name="Ciuffetti L.M."/>
            <person name="Degrave A."/>
            <person name="Dilmaghani A."/>
            <person name="Duret L."/>
            <person name="Fudal I."/>
            <person name="Goodwin S.B."/>
            <person name="Gout L."/>
            <person name="Glaser N."/>
            <person name="Linglin J."/>
            <person name="Kema G.H.J."/>
            <person name="Lapalu N."/>
            <person name="Lawrence C.B."/>
            <person name="May K."/>
            <person name="Meyer M."/>
            <person name="Ollivier B."/>
            <person name="Poulain J."/>
            <person name="Schoch C.L."/>
            <person name="Simon A."/>
            <person name="Spatafora J.W."/>
            <person name="Stachowiak A."/>
            <person name="Turgeon B.G."/>
            <person name="Tyler B.M."/>
            <person name="Vincent D."/>
            <person name="Weissenbach J."/>
            <person name="Amselem J."/>
            <person name="Quesneville H."/>
            <person name="Oliver R.P."/>
            <person name="Wincker P."/>
            <person name="Balesdent M.-H."/>
            <person name="Howlett B.J."/>
        </authorList>
    </citation>
    <scope>NUCLEOTIDE SEQUENCE [LARGE SCALE GENOMIC DNA]</scope>
    <source>
        <strain evidence="2">JN3 / isolate v23.1.3 / race Av1-4-5-6-7-8</strain>
    </source>
</reference>
<proteinExistence type="predicted"/>
<keyword evidence="2" id="KW-1185">Reference proteome</keyword>
<dbReference type="EMBL" id="FP929122">
    <property type="protein sequence ID" value="CBX94386.1"/>
    <property type="molecule type" value="Genomic_DNA"/>
</dbReference>
<protein>
    <submittedName>
        <fullName evidence="1">Predicted protein</fullName>
    </submittedName>
</protein>
<dbReference type="HOGENOM" id="CLU_3050756_0_0_1"/>
<sequence length="54" mass="5904">MDLAESPLQPRDICPASVSATEVLANRGCFHWPMELQDKDFVQFVGGVVGVKDV</sequence>
<evidence type="ECO:0000313" key="2">
    <source>
        <dbReference type="Proteomes" id="UP000002668"/>
    </source>
</evidence>
<accession>E4ZSK6</accession>